<reference evidence="1 2" key="1">
    <citation type="journal article" date="2017" name="Int. J. Syst. Evol. Microbiol.">
        <title>Bacillus notoginsengisoli sp. nov., a novel bacterium isolated from the rhizosphere of Panax notoginseng.</title>
        <authorList>
            <person name="Zhang M.Y."/>
            <person name="Cheng J."/>
            <person name="Cai Y."/>
            <person name="Zhang T.Y."/>
            <person name="Wu Y.Y."/>
            <person name="Manikprabhu D."/>
            <person name="Li W.J."/>
            <person name="Zhang Y.X."/>
        </authorList>
    </citation>
    <scope>NUCLEOTIDE SEQUENCE [LARGE SCALE GENOMIC DNA]</scope>
    <source>
        <strain evidence="1 2">JCM 30743</strain>
    </source>
</reference>
<dbReference type="AlphaFoldDB" id="A0A417YPV0"/>
<name>A0A417YPV0_9BACI</name>
<comment type="caution">
    <text evidence="1">The sequence shown here is derived from an EMBL/GenBank/DDBJ whole genome shotgun (WGS) entry which is preliminary data.</text>
</comment>
<organism evidence="1 2">
    <name type="scientific">Neobacillus notoginsengisoli</name>
    <dbReference type="NCBI Taxonomy" id="1578198"/>
    <lineage>
        <taxon>Bacteria</taxon>
        <taxon>Bacillati</taxon>
        <taxon>Bacillota</taxon>
        <taxon>Bacilli</taxon>
        <taxon>Bacillales</taxon>
        <taxon>Bacillaceae</taxon>
        <taxon>Neobacillus</taxon>
    </lineage>
</organism>
<protein>
    <submittedName>
        <fullName evidence="1">HEAT repeat domain-containing protein</fullName>
    </submittedName>
</protein>
<dbReference type="OrthoDB" id="2427380at2"/>
<dbReference type="SUPFAM" id="SSF48371">
    <property type="entry name" value="ARM repeat"/>
    <property type="match status" value="1"/>
</dbReference>
<accession>A0A417YPV0</accession>
<dbReference type="InterPro" id="IPR011989">
    <property type="entry name" value="ARM-like"/>
</dbReference>
<dbReference type="Proteomes" id="UP000284416">
    <property type="component" value="Unassembled WGS sequence"/>
</dbReference>
<keyword evidence="2" id="KW-1185">Reference proteome</keyword>
<sequence length="81" mass="8943">MEAVEQLAYFDGEDVGTTVIEKLNDTDSLVRITAAEVLGRIKFKKSIPYHIDSLSDKDEVVRAYVAEALGKIGDKKINPCT</sequence>
<dbReference type="GO" id="GO:0016491">
    <property type="term" value="F:oxidoreductase activity"/>
    <property type="evidence" value="ECO:0007669"/>
    <property type="project" value="TreeGrafter"/>
</dbReference>
<dbReference type="Gene3D" id="1.25.10.10">
    <property type="entry name" value="Leucine-rich Repeat Variant"/>
    <property type="match status" value="1"/>
</dbReference>
<dbReference type="PANTHER" id="PTHR12697">
    <property type="entry name" value="PBS LYASE HEAT-LIKE PROTEIN"/>
    <property type="match status" value="1"/>
</dbReference>
<evidence type="ECO:0000313" key="2">
    <source>
        <dbReference type="Proteomes" id="UP000284416"/>
    </source>
</evidence>
<dbReference type="EMBL" id="QWEG01000012">
    <property type="protein sequence ID" value="RHW36017.1"/>
    <property type="molecule type" value="Genomic_DNA"/>
</dbReference>
<dbReference type="RefSeq" id="WP_118923072.1">
    <property type="nucleotide sequence ID" value="NZ_QWEG01000012.1"/>
</dbReference>
<gene>
    <name evidence="1" type="ORF">D1B31_18180</name>
</gene>
<dbReference type="InterPro" id="IPR016024">
    <property type="entry name" value="ARM-type_fold"/>
</dbReference>
<dbReference type="Pfam" id="PF13646">
    <property type="entry name" value="HEAT_2"/>
    <property type="match status" value="1"/>
</dbReference>
<dbReference type="PANTHER" id="PTHR12697:SF5">
    <property type="entry name" value="DEOXYHYPUSINE HYDROXYLASE"/>
    <property type="match status" value="1"/>
</dbReference>
<evidence type="ECO:0000313" key="1">
    <source>
        <dbReference type="EMBL" id="RHW36017.1"/>
    </source>
</evidence>
<proteinExistence type="predicted"/>